<dbReference type="InterPro" id="IPR027417">
    <property type="entry name" value="P-loop_NTPase"/>
</dbReference>
<evidence type="ECO:0000313" key="5">
    <source>
        <dbReference type="EMBL" id="GAA0738986.1"/>
    </source>
</evidence>
<proteinExistence type="predicted"/>
<evidence type="ECO:0000256" key="1">
    <source>
        <dbReference type="ARBA" id="ARBA00022448"/>
    </source>
</evidence>
<dbReference type="PROSITE" id="PS00211">
    <property type="entry name" value="ABC_TRANSPORTER_1"/>
    <property type="match status" value="1"/>
</dbReference>
<dbReference type="Pfam" id="PF00005">
    <property type="entry name" value="ABC_tran"/>
    <property type="match status" value="1"/>
</dbReference>
<evidence type="ECO:0000256" key="3">
    <source>
        <dbReference type="ARBA" id="ARBA00022840"/>
    </source>
</evidence>
<comment type="caution">
    <text evidence="5">The sequence shown here is derived from an EMBL/GenBank/DDBJ whole genome shotgun (WGS) entry which is preliminary data.</text>
</comment>
<dbReference type="EMBL" id="BAAACG010000008">
    <property type="protein sequence ID" value="GAA0738986.1"/>
    <property type="molecule type" value="Genomic_DNA"/>
</dbReference>
<evidence type="ECO:0000256" key="2">
    <source>
        <dbReference type="ARBA" id="ARBA00022741"/>
    </source>
</evidence>
<accession>A0ABP3USC1</accession>
<dbReference type="Proteomes" id="UP001501510">
    <property type="component" value="Unassembled WGS sequence"/>
</dbReference>
<dbReference type="InterPro" id="IPR017871">
    <property type="entry name" value="ABC_transporter-like_CS"/>
</dbReference>
<dbReference type="GO" id="GO:0005524">
    <property type="term" value="F:ATP binding"/>
    <property type="evidence" value="ECO:0007669"/>
    <property type="project" value="UniProtKB-KW"/>
</dbReference>
<name>A0ABP3USC1_9CLOT</name>
<dbReference type="CDD" id="cd03228">
    <property type="entry name" value="ABCC_MRP_Like"/>
    <property type="match status" value="1"/>
</dbReference>
<protein>
    <submittedName>
        <fullName evidence="5">ABC transporter ATP-binding protein</fullName>
    </submittedName>
</protein>
<keyword evidence="3 5" id="KW-0067">ATP-binding</keyword>
<dbReference type="PANTHER" id="PTHR43423">
    <property type="entry name" value="ABC TRANSPORTER I FAMILY MEMBER 17"/>
    <property type="match status" value="1"/>
</dbReference>
<dbReference type="PANTHER" id="PTHR43423:SF1">
    <property type="entry name" value="ABC TRANSPORTER I FAMILY MEMBER 17"/>
    <property type="match status" value="1"/>
</dbReference>
<reference evidence="6" key="1">
    <citation type="journal article" date="2019" name="Int. J. Syst. Evol. Microbiol.">
        <title>The Global Catalogue of Microorganisms (GCM) 10K type strain sequencing project: providing services to taxonomists for standard genome sequencing and annotation.</title>
        <authorList>
            <consortium name="The Broad Institute Genomics Platform"/>
            <consortium name="The Broad Institute Genome Sequencing Center for Infectious Disease"/>
            <person name="Wu L."/>
            <person name="Ma J."/>
        </authorList>
    </citation>
    <scope>NUCLEOTIDE SEQUENCE [LARGE SCALE GENOMIC DNA]</scope>
    <source>
        <strain evidence="6">JCM 1407</strain>
    </source>
</reference>
<dbReference type="SUPFAM" id="SSF52540">
    <property type="entry name" value="P-loop containing nucleoside triphosphate hydrolases"/>
    <property type="match status" value="1"/>
</dbReference>
<evidence type="ECO:0000313" key="6">
    <source>
        <dbReference type="Proteomes" id="UP001501510"/>
    </source>
</evidence>
<dbReference type="InterPro" id="IPR003593">
    <property type="entry name" value="AAA+_ATPase"/>
</dbReference>
<dbReference type="PROSITE" id="PS50893">
    <property type="entry name" value="ABC_TRANSPORTER_2"/>
    <property type="match status" value="1"/>
</dbReference>
<feature type="domain" description="ABC transporter" evidence="4">
    <location>
        <begin position="2"/>
        <end position="213"/>
    </location>
</feature>
<dbReference type="Gene3D" id="3.40.50.300">
    <property type="entry name" value="P-loop containing nucleotide triphosphate hydrolases"/>
    <property type="match status" value="1"/>
</dbReference>
<dbReference type="RefSeq" id="WP_343760773.1">
    <property type="nucleotide sequence ID" value="NZ_BAAACG010000008.1"/>
</dbReference>
<keyword evidence="2" id="KW-0547">Nucleotide-binding</keyword>
<evidence type="ECO:0000259" key="4">
    <source>
        <dbReference type="PROSITE" id="PS50893"/>
    </source>
</evidence>
<keyword evidence="6" id="KW-1185">Reference proteome</keyword>
<keyword evidence="1" id="KW-0813">Transport</keyword>
<sequence length="215" mass="24411">MFKFKDVRYKDIVNIENLEIQKGEVTTLVGESGGGKTTILRMLNKLISPTSGEITYKGEDLKKIDSIKHRQSVVMLSQSPVIFKGTIEENLCKGFIYQEKALPKKSEMKKVLNIVKLNKNLEDDSNRLSGGERQRLALARILLLNSDVYLLDEPTSALDEKLADELMDIIIKEAASFNKTIVMITHSNKIAIKYSDKVIEIENGNVKEEKYEWCN</sequence>
<dbReference type="SMART" id="SM00382">
    <property type="entry name" value="AAA"/>
    <property type="match status" value="1"/>
</dbReference>
<dbReference type="InterPro" id="IPR003439">
    <property type="entry name" value="ABC_transporter-like_ATP-bd"/>
</dbReference>
<organism evidence="5 6">
    <name type="scientific">Clostridium oceanicum</name>
    <dbReference type="NCBI Taxonomy" id="1543"/>
    <lineage>
        <taxon>Bacteria</taxon>
        <taxon>Bacillati</taxon>
        <taxon>Bacillota</taxon>
        <taxon>Clostridia</taxon>
        <taxon>Eubacteriales</taxon>
        <taxon>Clostridiaceae</taxon>
        <taxon>Clostridium</taxon>
    </lineage>
</organism>
<gene>
    <name evidence="5" type="ORF">GCM10008906_17170</name>
</gene>